<gene>
    <name evidence="1" type="ORF">EVAR_48016_1</name>
</gene>
<dbReference type="EMBL" id="BGZK01000925">
    <property type="protein sequence ID" value="GBP65310.1"/>
    <property type="molecule type" value="Genomic_DNA"/>
</dbReference>
<accession>A0A4C1XQ70</accession>
<reference evidence="1 2" key="1">
    <citation type="journal article" date="2019" name="Commun. Biol.">
        <title>The bagworm genome reveals a unique fibroin gene that provides high tensile strength.</title>
        <authorList>
            <person name="Kono N."/>
            <person name="Nakamura H."/>
            <person name="Ohtoshi R."/>
            <person name="Tomita M."/>
            <person name="Numata K."/>
            <person name="Arakawa K."/>
        </authorList>
    </citation>
    <scope>NUCLEOTIDE SEQUENCE [LARGE SCALE GENOMIC DNA]</scope>
</reference>
<protein>
    <submittedName>
        <fullName evidence="1">Uncharacterized protein</fullName>
    </submittedName>
</protein>
<organism evidence="1 2">
    <name type="scientific">Eumeta variegata</name>
    <name type="common">Bagworm moth</name>
    <name type="synonym">Eumeta japonica</name>
    <dbReference type="NCBI Taxonomy" id="151549"/>
    <lineage>
        <taxon>Eukaryota</taxon>
        <taxon>Metazoa</taxon>
        <taxon>Ecdysozoa</taxon>
        <taxon>Arthropoda</taxon>
        <taxon>Hexapoda</taxon>
        <taxon>Insecta</taxon>
        <taxon>Pterygota</taxon>
        <taxon>Neoptera</taxon>
        <taxon>Endopterygota</taxon>
        <taxon>Lepidoptera</taxon>
        <taxon>Glossata</taxon>
        <taxon>Ditrysia</taxon>
        <taxon>Tineoidea</taxon>
        <taxon>Psychidae</taxon>
        <taxon>Oiketicinae</taxon>
        <taxon>Eumeta</taxon>
    </lineage>
</organism>
<proteinExistence type="predicted"/>
<dbReference type="AlphaFoldDB" id="A0A4C1XQ70"/>
<sequence length="128" mass="14232">MGLKLKAKGPPRPEIALTQKCRTKTKTFTRAFESKQYIKTPWLCGCEDSNKLFCFPCLVFGASTGAGGGGESIWTDTGVDDLAHLSIKVKKNSQSRFYILWEVQLASIGRHDICKALDSAYRKSVRVQ</sequence>
<keyword evidence="2" id="KW-1185">Reference proteome</keyword>
<dbReference type="OrthoDB" id="10063284at2759"/>
<name>A0A4C1XQ70_EUMVA</name>
<evidence type="ECO:0000313" key="2">
    <source>
        <dbReference type="Proteomes" id="UP000299102"/>
    </source>
</evidence>
<evidence type="ECO:0000313" key="1">
    <source>
        <dbReference type="EMBL" id="GBP65310.1"/>
    </source>
</evidence>
<comment type="caution">
    <text evidence="1">The sequence shown here is derived from an EMBL/GenBank/DDBJ whole genome shotgun (WGS) entry which is preliminary data.</text>
</comment>
<dbReference type="Proteomes" id="UP000299102">
    <property type="component" value="Unassembled WGS sequence"/>
</dbReference>